<feature type="non-terminal residue" evidence="4">
    <location>
        <position position="191"/>
    </location>
</feature>
<dbReference type="Gene3D" id="3.20.20.80">
    <property type="entry name" value="Glycosidases"/>
    <property type="match status" value="1"/>
</dbReference>
<keyword evidence="2" id="KW-0624">Polysaccharide degradation</keyword>
<dbReference type="EMBL" id="DVLW01000245">
    <property type="protein sequence ID" value="HIT95299.1"/>
    <property type="molecule type" value="Genomic_DNA"/>
</dbReference>
<dbReference type="GO" id="GO:0030245">
    <property type="term" value="P:cellulose catabolic process"/>
    <property type="evidence" value="ECO:0007669"/>
    <property type="project" value="UniProtKB-KW"/>
</dbReference>
<protein>
    <submittedName>
        <fullName evidence="4">1,4-alpha-glucan branching enzyme</fullName>
    </submittedName>
</protein>
<reference evidence="4" key="2">
    <citation type="journal article" date="2021" name="PeerJ">
        <title>Extensive microbial diversity within the chicken gut microbiome revealed by metagenomics and culture.</title>
        <authorList>
            <person name="Gilroy R."/>
            <person name="Ravi A."/>
            <person name="Getino M."/>
            <person name="Pursley I."/>
            <person name="Horton D.L."/>
            <person name="Alikhan N.F."/>
            <person name="Baker D."/>
            <person name="Gharbi K."/>
            <person name="Hall N."/>
            <person name="Watson M."/>
            <person name="Adriaenssens E.M."/>
            <person name="Foster-Nyarko E."/>
            <person name="Jarju S."/>
            <person name="Secka A."/>
            <person name="Antonio M."/>
            <person name="Oren A."/>
            <person name="Chaudhuri R.R."/>
            <person name="La Ragione R."/>
            <person name="Hildebrand F."/>
            <person name="Pallen M.J."/>
        </authorList>
    </citation>
    <scope>NUCLEOTIDE SEQUENCE</scope>
    <source>
        <strain evidence="4">ChiBcec7-5410</strain>
    </source>
</reference>
<dbReference type="CDD" id="cd02855">
    <property type="entry name" value="E_set_GBE_prok_N"/>
    <property type="match status" value="1"/>
</dbReference>
<proteinExistence type="predicted"/>
<dbReference type="InterPro" id="IPR004193">
    <property type="entry name" value="Glyco_hydro_13_N"/>
</dbReference>
<dbReference type="GO" id="GO:0005978">
    <property type="term" value="P:glycogen biosynthetic process"/>
    <property type="evidence" value="ECO:0007669"/>
    <property type="project" value="TreeGrafter"/>
</dbReference>
<evidence type="ECO:0000256" key="2">
    <source>
        <dbReference type="ARBA" id="ARBA00023001"/>
    </source>
</evidence>
<dbReference type="PANTHER" id="PTHR43651">
    <property type="entry name" value="1,4-ALPHA-GLUCAN-BRANCHING ENZYME"/>
    <property type="match status" value="1"/>
</dbReference>
<reference evidence="4" key="1">
    <citation type="submission" date="2020-10" db="EMBL/GenBank/DDBJ databases">
        <authorList>
            <person name="Gilroy R."/>
        </authorList>
    </citation>
    <scope>NUCLEOTIDE SEQUENCE</scope>
    <source>
        <strain evidence="4">ChiBcec7-5410</strain>
    </source>
</reference>
<evidence type="ECO:0000313" key="4">
    <source>
        <dbReference type="EMBL" id="HIT95299.1"/>
    </source>
</evidence>
<evidence type="ECO:0000259" key="3">
    <source>
        <dbReference type="Pfam" id="PF02922"/>
    </source>
</evidence>
<dbReference type="InterPro" id="IPR014756">
    <property type="entry name" value="Ig_E-set"/>
</dbReference>
<comment type="function">
    <text evidence="1">Catalyzes the formation of the alpha-1,6-glucosidic linkages in glycogen by scission of a 1,4-alpha-linked oligosaccharide from growing alpha-1,4-glucan chains and the subsequent attachment of the oligosaccharide to the alpha-1,6 position.</text>
</comment>
<dbReference type="InterPro" id="IPR044143">
    <property type="entry name" value="GlgB_N_E_set_prok"/>
</dbReference>
<dbReference type="InterPro" id="IPR013783">
    <property type="entry name" value="Ig-like_fold"/>
</dbReference>
<evidence type="ECO:0000313" key="5">
    <source>
        <dbReference type="Proteomes" id="UP000824160"/>
    </source>
</evidence>
<dbReference type="Pfam" id="PF02922">
    <property type="entry name" value="CBM_48"/>
    <property type="match status" value="1"/>
</dbReference>
<dbReference type="Gene3D" id="2.60.40.10">
    <property type="entry name" value="Immunoglobulins"/>
    <property type="match status" value="1"/>
</dbReference>
<dbReference type="GO" id="GO:0004553">
    <property type="term" value="F:hydrolase activity, hydrolyzing O-glycosyl compounds"/>
    <property type="evidence" value="ECO:0007669"/>
    <property type="project" value="InterPro"/>
</dbReference>
<dbReference type="SUPFAM" id="SSF51445">
    <property type="entry name" value="(Trans)glycosidases"/>
    <property type="match status" value="1"/>
</dbReference>
<dbReference type="SUPFAM" id="SSF81296">
    <property type="entry name" value="E set domains"/>
    <property type="match status" value="1"/>
</dbReference>
<organism evidence="4 5">
    <name type="scientific">Candidatus Faecivivens stercoripullorum</name>
    <dbReference type="NCBI Taxonomy" id="2840805"/>
    <lineage>
        <taxon>Bacteria</taxon>
        <taxon>Bacillati</taxon>
        <taxon>Bacillota</taxon>
        <taxon>Clostridia</taxon>
        <taxon>Eubacteriales</taxon>
        <taxon>Oscillospiraceae</taxon>
        <taxon>Oscillospiraceae incertae sedis</taxon>
        <taxon>Candidatus Faecivivens</taxon>
    </lineage>
</organism>
<keyword evidence="2" id="KW-0119">Carbohydrate metabolism</keyword>
<dbReference type="GO" id="GO:0003844">
    <property type="term" value="F:1,4-alpha-glucan branching enzyme activity"/>
    <property type="evidence" value="ECO:0007669"/>
    <property type="project" value="TreeGrafter"/>
</dbReference>
<accession>A0A9D1H9V6</accession>
<dbReference type="AlphaFoldDB" id="A0A9D1H9V6"/>
<name>A0A9D1H9V6_9FIRM</name>
<dbReference type="Proteomes" id="UP000824160">
    <property type="component" value="Unassembled WGS sequence"/>
</dbReference>
<sequence>MILHDFYVGASFDAYTWFGAHPAEQGFVFRVYAPEAQKVALYGDFNGWQEEDMQLIGTSGVWEITIPQAVEGQLYKYVVYSKEGWKCEHCDPYGFSMELRPKSASRLVRLDGYTFSDDGWMKHRQTSFDRPVNIYEVHLGSWRTAADRENGWYNYEEIADRLIPYVKESGYTHIEMMPLSEHPSDNSWGYQ</sequence>
<dbReference type="PANTHER" id="PTHR43651:SF3">
    <property type="entry name" value="1,4-ALPHA-GLUCAN-BRANCHING ENZYME"/>
    <property type="match status" value="1"/>
</dbReference>
<evidence type="ECO:0000256" key="1">
    <source>
        <dbReference type="ARBA" id="ARBA00002953"/>
    </source>
</evidence>
<gene>
    <name evidence="4" type="ORF">IAC43_08950</name>
</gene>
<keyword evidence="2" id="KW-0136">Cellulose degradation</keyword>
<dbReference type="GO" id="GO:0005829">
    <property type="term" value="C:cytosol"/>
    <property type="evidence" value="ECO:0007669"/>
    <property type="project" value="TreeGrafter"/>
</dbReference>
<comment type="caution">
    <text evidence="4">The sequence shown here is derived from an EMBL/GenBank/DDBJ whole genome shotgun (WGS) entry which is preliminary data.</text>
</comment>
<feature type="domain" description="Glycoside hydrolase family 13 N-terminal" evidence="3">
    <location>
        <begin position="18"/>
        <end position="94"/>
    </location>
</feature>
<dbReference type="InterPro" id="IPR017853">
    <property type="entry name" value="GH"/>
</dbReference>